<dbReference type="InterPro" id="IPR001296">
    <property type="entry name" value="Glyco_trans_1"/>
</dbReference>
<comment type="caution">
    <text evidence="5">The sequence shown here is derived from an EMBL/GenBank/DDBJ whole genome shotgun (WGS) entry which is preliminary data.</text>
</comment>
<keyword evidence="6" id="KW-1185">Reference proteome</keyword>
<evidence type="ECO:0000313" key="6">
    <source>
        <dbReference type="Proteomes" id="UP000076268"/>
    </source>
</evidence>
<dbReference type="RefSeq" id="WP_066241871.1">
    <property type="nucleotide sequence ID" value="NZ_LSGP01000017.1"/>
</dbReference>
<name>A0A154BR02_ANASB</name>
<dbReference type="SUPFAM" id="SSF53756">
    <property type="entry name" value="UDP-Glycosyltransferase/glycogen phosphorylase"/>
    <property type="match status" value="1"/>
</dbReference>
<protein>
    <recommendedName>
        <fullName evidence="7">Glycosyl transferase</fullName>
    </recommendedName>
</protein>
<feature type="domain" description="Glycosyltransferase subfamily 4-like N-terminal" evidence="4">
    <location>
        <begin position="21"/>
        <end position="169"/>
    </location>
</feature>
<dbReference type="EMBL" id="LSGP01000017">
    <property type="protein sequence ID" value="KYZ76424.1"/>
    <property type="molecule type" value="Genomic_DNA"/>
</dbReference>
<dbReference type="PANTHER" id="PTHR12526:SF629">
    <property type="entry name" value="TEICHURONIC ACID BIOSYNTHESIS GLYCOSYLTRANSFERASE TUAH-RELATED"/>
    <property type="match status" value="1"/>
</dbReference>
<evidence type="ECO:0000313" key="5">
    <source>
        <dbReference type="EMBL" id="KYZ76424.1"/>
    </source>
</evidence>
<dbReference type="Pfam" id="PF13439">
    <property type="entry name" value="Glyco_transf_4"/>
    <property type="match status" value="1"/>
</dbReference>
<evidence type="ECO:0000259" key="4">
    <source>
        <dbReference type="Pfam" id="PF13439"/>
    </source>
</evidence>
<dbReference type="InterPro" id="IPR028098">
    <property type="entry name" value="Glyco_trans_4-like_N"/>
</dbReference>
<dbReference type="Proteomes" id="UP000076268">
    <property type="component" value="Unassembled WGS sequence"/>
</dbReference>
<evidence type="ECO:0000256" key="2">
    <source>
        <dbReference type="ARBA" id="ARBA00022679"/>
    </source>
</evidence>
<keyword evidence="2" id="KW-0808">Transferase</keyword>
<accession>A0A154BR02</accession>
<proteinExistence type="predicted"/>
<evidence type="ECO:0000259" key="3">
    <source>
        <dbReference type="Pfam" id="PF00534"/>
    </source>
</evidence>
<dbReference type="STRING" id="1794912.AXX12_08295"/>
<reference evidence="5 6" key="1">
    <citation type="submission" date="2016-02" db="EMBL/GenBank/DDBJ databases">
        <title>Anaerosporomusa subterraneum gen. nov., sp. nov., a spore-forming obligate anaerobe isolated from saprolite.</title>
        <authorList>
            <person name="Choi J.K."/>
            <person name="Shah M."/>
            <person name="Yee N."/>
        </authorList>
    </citation>
    <scope>NUCLEOTIDE SEQUENCE [LARGE SCALE GENOMIC DNA]</scope>
    <source>
        <strain evidence="5 6">RU4</strain>
    </source>
</reference>
<dbReference type="Gene3D" id="3.40.50.2000">
    <property type="entry name" value="Glycogen Phosphorylase B"/>
    <property type="match status" value="2"/>
</dbReference>
<dbReference type="AlphaFoldDB" id="A0A154BR02"/>
<dbReference type="GO" id="GO:0016757">
    <property type="term" value="F:glycosyltransferase activity"/>
    <property type="evidence" value="ECO:0007669"/>
    <property type="project" value="UniProtKB-KW"/>
</dbReference>
<gene>
    <name evidence="5" type="ORF">AXX12_08295</name>
</gene>
<dbReference type="Pfam" id="PF00534">
    <property type="entry name" value="Glycos_transf_1"/>
    <property type="match status" value="1"/>
</dbReference>
<organism evidence="5 6">
    <name type="scientific">Anaerosporomusa subterranea</name>
    <dbReference type="NCBI Taxonomy" id="1794912"/>
    <lineage>
        <taxon>Bacteria</taxon>
        <taxon>Bacillati</taxon>
        <taxon>Bacillota</taxon>
        <taxon>Negativicutes</taxon>
        <taxon>Acetonemataceae</taxon>
        <taxon>Anaerosporomusa</taxon>
    </lineage>
</organism>
<sequence>MRIVHLSSVHGPFDTRIFLKQCKSLAQAGYEVSFVVPHHEDVVIEGVSIHGIKRSQSRLARMTQVVLDVYKKASEINGDIYHFHDPELIPIGLALKYKGKKVIYDSHEDYPSDILSKYWIPITLRKIISNLFALLENYSVSKFDAVVTVHKEIQQRFELRQKKVVVLHNYPISQNIEPPENYSRKLVWLGMMNEIRGSKQIDQAMTLCPAAELDIIGPSATNTWNCSRINLLGNFPFEVAQKKASTYRAGLVTYLPEPNHIDALPNKLFEYMALGIPVIASDFPKWRQIVEDAQCGILVDPTSPEALAEAMKWILEHPEETRLMGENGKQAVLQKYSWSAEKAKLLKLYKEISE</sequence>
<dbReference type="PANTHER" id="PTHR12526">
    <property type="entry name" value="GLYCOSYLTRANSFERASE"/>
    <property type="match status" value="1"/>
</dbReference>
<evidence type="ECO:0008006" key="7">
    <source>
        <dbReference type="Google" id="ProtNLM"/>
    </source>
</evidence>
<feature type="domain" description="Glycosyl transferase family 1" evidence="3">
    <location>
        <begin position="243"/>
        <end position="330"/>
    </location>
</feature>
<keyword evidence="1" id="KW-0328">Glycosyltransferase</keyword>
<evidence type="ECO:0000256" key="1">
    <source>
        <dbReference type="ARBA" id="ARBA00022676"/>
    </source>
</evidence>
<dbReference type="OrthoDB" id="9813214at2"/>